<accession>A0A2T5JVU1</accession>
<comment type="caution">
    <text evidence="2">The sequence shown here is derived from an EMBL/GenBank/DDBJ whole genome shotgun (WGS) entry which is preliminary data.</text>
</comment>
<evidence type="ECO:0000313" key="3">
    <source>
        <dbReference type="Proteomes" id="UP000244060"/>
    </source>
</evidence>
<evidence type="ECO:0000313" key="2">
    <source>
        <dbReference type="EMBL" id="PTR14295.1"/>
    </source>
</evidence>
<dbReference type="Proteomes" id="UP000244060">
    <property type="component" value="Unassembled WGS sequence"/>
</dbReference>
<feature type="transmembrane region" description="Helical" evidence="1">
    <location>
        <begin position="16"/>
        <end position="39"/>
    </location>
</feature>
<dbReference type="AlphaFoldDB" id="A0A2T5JVU1"/>
<dbReference type="OrthoDB" id="7691572at2"/>
<keyword evidence="1" id="KW-1133">Transmembrane helix</keyword>
<feature type="transmembrane region" description="Helical" evidence="1">
    <location>
        <begin position="267"/>
        <end position="290"/>
    </location>
</feature>
<keyword evidence="1" id="KW-0812">Transmembrane</keyword>
<evidence type="ECO:0000256" key="1">
    <source>
        <dbReference type="SAM" id="Phobius"/>
    </source>
</evidence>
<reference evidence="2 3" key="1">
    <citation type="submission" date="2018-04" db="EMBL/GenBank/DDBJ databases">
        <title>Genomic Encyclopedia of Type Strains, Phase III (KMG-III): the genomes of soil and plant-associated and newly described type strains.</title>
        <authorList>
            <person name="Whitman W."/>
        </authorList>
    </citation>
    <scope>NUCLEOTIDE SEQUENCE [LARGE SCALE GENOMIC DNA]</scope>
    <source>
        <strain evidence="2 3">KA25</strain>
    </source>
</reference>
<feature type="transmembrane region" description="Helical" evidence="1">
    <location>
        <begin position="322"/>
        <end position="342"/>
    </location>
</feature>
<name>A0A2T5JVU1_9RHOB</name>
<keyword evidence="1" id="KW-0472">Membrane</keyword>
<keyword evidence="3" id="KW-1185">Reference proteome</keyword>
<sequence>MRLILGLALRDLWRDWARLVCNIAVMAGVLVPLLVLFGVRNGVYEALLGQLLRNPAALQIDTRGNSAFTPADAEEVRGWPETAFVTLKTRSLFDYVNVRPAGQPAVREAVAVPTGAGDPMLAPLPGLGADEIAVSAPLAAQLGLGPGDAVELVTQAPERPRQLVLARRVGMILPEARAAGRAVLADLGTLDLIEAFYDEYALPEHGIATGRPLAGRVADYEGMRAYAASLEALAPLQARMEARFGVATEAQTARVTGVLGLGRNLGLALALTAAVAGTGLAAALVFGFWAEVARKRHMLAGLGLIGLPPAALGLIPMVQALVTALLGLAVSFVLFAVAGAVAERLFASGLTEEGGLVRLAPGQGLAIAAGVVILVTASALAAARAALRTDPAVVLREAP</sequence>
<feature type="transmembrane region" description="Helical" evidence="1">
    <location>
        <begin position="362"/>
        <end position="387"/>
    </location>
</feature>
<dbReference type="RefSeq" id="WP_101340343.1">
    <property type="nucleotide sequence ID" value="NZ_PHSI01000019.1"/>
</dbReference>
<gene>
    <name evidence="2" type="ORF">C8J28_11764</name>
</gene>
<protein>
    <submittedName>
        <fullName evidence="2">Putative ABC transport system permease protein</fullName>
    </submittedName>
</protein>
<organism evidence="2 3">
    <name type="scientific">Cereibacter azotoformans</name>
    <dbReference type="NCBI Taxonomy" id="43057"/>
    <lineage>
        <taxon>Bacteria</taxon>
        <taxon>Pseudomonadati</taxon>
        <taxon>Pseudomonadota</taxon>
        <taxon>Alphaproteobacteria</taxon>
        <taxon>Rhodobacterales</taxon>
        <taxon>Paracoccaceae</taxon>
        <taxon>Cereibacter</taxon>
    </lineage>
</organism>
<dbReference type="EMBL" id="QAOT01000017">
    <property type="protein sequence ID" value="PTR14295.1"/>
    <property type="molecule type" value="Genomic_DNA"/>
</dbReference>
<proteinExistence type="predicted"/>